<keyword evidence="12" id="KW-0333">Golgi apparatus</keyword>
<comment type="catalytic activity">
    <reaction evidence="19">
        <text>a 1,2-diacyl-sn-glycero-3-phosphocholine(in) = a 1,2-diacyl-sn-glycero-3-phosphocholine(out)</text>
        <dbReference type="Rhea" id="RHEA:38571"/>
        <dbReference type="ChEBI" id="CHEBI:57643"/>
    </reaction>
</comment>
<name>A0ABX6F2G7_KLUMA</name>
<reference evidence="22 23" key="1">
    <citation type="submission" date="2016-03" db="EMBL/GenBank/DDBJ databases">
        <title>How can Kluyveromyces marxianus grow so fast - potential evolutionary course in Saccharomyces Complex revealed by comparative genomics.</title>
        <authorList>
            <person name="Mo W."/>
            <person name="Lu W."/>
            <person name="Yang X."/>
            <person name="Qi J."/>
            <person name="Lv H."/>
        </authorList>
    </citation>
    <scope>NUCLEOTIDE SEQUENCE [LARGE SCALE GENOMIC DNA]</scope>
    <source>
        <strain evidence="22 23">FIM1</strain>
    </source>
</reference>
<sequence>MVDNQDNVNEPPKNTFLSRVFGVHSSAVENSIDGAEMSHISIHNSQEFNHFVENEHHERLIESDQESSTNEEESNDEEPLIKQPQSIRFQEVPNGIAITHPFSESEDDEGEIEGRDPEFFSDQDLGSSISKHGQGSSSEDESEQAPTGDDAGPIGFERNSPIVENTRLGFHSPYDANSKANLKGPYLGHSKVFDRIFANKPAGMSRNRRHDDLEESFLFRKPSVADPRSTKTPAPFNLKPPPIFQNVPNLTSVNKNSLSTLSPKERALWKWANVENLDTFLQQVYDYFLGNGFYCIIVDKVVQLATILFVVFISTYMGHCIDYSRLSSSHSFKEVHIEQCYKTQISPTAKVLLWIFYAFIGLKILQLYFDVKALKDVQNFYNYLLGISDKDLPTIPWQSVVQQLVLLKDQNAITANATEVKAKNRLSAHDVANRIMRKENFVIALYDNNILDLSLPIPLFRTCALTKSLEWNINLCILGFAFNERGYLKQAFLRESQREYLSEELKKRFVLAGFLNIILSPFLVTYFILLNFFRYFNEYKTTPGSIGSRQYTPIAEWRFREYNELYHIFEKRKKLSMVIADDYISQFPNTLMSSLLSFVQFVSGSFVAILGILTVFDPDNFLNFEITSDRTVLFYMTLFGSIWAICHGAINEEYTAFSPEETLRELISFTHYSPKSWEGKYHTEDIKEEFCKLYNLRIILLLKELVSIILTPFILWFSLPKNSDRIIDFFRECTVYEEGLGYVCKYAMFDGAKVNKGLNAKTQASKMFSQTDNDDESDSDNDIGVNKMLQSYMYFVDDYKKAENALGKNQLISPKEGSFGYPRDYSWKTQFALGKKINRRSGEGPSQRRNLEHGSANPDVGSLNASFINKSSLYKDDFTENTDEMKKGNGVMGLLNQYYKKYDNKR</sequence>
<evidence type="ECO:0000256" key="9">
    <source>
        <dbReference type="ARBA" id="ARBA00022824"/>
    </source>
</evidence>
<feature type="region of interest" description="Disordered" evidence="21">
    <location>
        <begin position="837"/>
        <end position="863"/>
    </location>
</feature>
<feature type="region of interest" description="Disordered" evidence="21">
    <location>
        <begin position="100"/>
        <end position="159"/>
    </location>
</feature>
<evidence type="ECO:0000256" key="18">
    <source>
        <dbReference type="ARBA" id="ARBA00024621"/>
    </source>
</evidence>
<evidence type="ECO:0000256" key="19">
    <source>
        <dbReference type="ARBA" id="ARBA00024631"/>
    </source>
</evidence>
<keyword evidence="7 20" id="KW-0813">Transport</keyword>
<evidence type="ECO:0000256" key="8">
    <source>
        <dbReference type="ARBA" id="ARBA00022692"/>
    </source>
</evidence>
<keyword evidence="23" id="KW-1185">Reference proteome</keyword>
<feature type="compositionally biased region" description="Low complexity" evidence="21">
    <location>
        <begin position="126"/>
        <end position="137"/>
    </location>
</feature>
<dbReference type="InterPro" id="IPR007241">
    <property type="entry name" value="Autophagy-rel_prot_9"/>
</dbReference>
<comment type="function">
    <text evidence="20">Phospholipid scramblase involved in autophagy. Cycles between the preautophagosomal structure/phagophore assembly site (PAS) and the cytoplasmic vesicle pool and supplies membrane for the growing autophagosome. Lipid scramblase activity plays a key role in preautophagosomal structure/phagophore assembly by distributing the phospholipids that arrive through ATG2 from the cytoplasmic to the luminal leaflet of the bilayer, thereby driving autophagosomal membrane expansion.</text>
</comment>
<evidence type="ECO:0000313" key="22">
    <source>
        <dbReference type="EMBL" id="QGN18219.1"/>
    </source>
</evidence>
<keyword evidence="11 20" id="KW-0072">Autophagy</keyword>
<evidence type="ECO:0000256" key="17">
    <source>
        <dbReference type="ARBA" id="ARBA00024615"/>
    </source>
</evidence>
<feature type="region of interest" description="Disordered" evidence="21">
    <location>
        <begin position="58"/>
        <end position="88"/>
    </location>
</feature>
<evidence type="ECO:0000256" key="3">
    <source>
        <dbReference type="ARBA" id="ARBA00004511"/>
    </source>
</evidence>
<evidence type="ECO:0000256" key="4">
    <source>
        <dbReference type="ARBA" id="ARBA00004653"/>
    </source>
</evidence>
<comment type="subcellular location">
    <subcellularLocation>
        <location evidence="1">Cytoplasmic vesicle membrane</location>
        <topology evidence="1">Multi-pass membrane protein</topology>
    </subcellularLocation>
    <subcellularLocation>
        <location evidence="2">Endoplasmic reticulum membrane</location>
        <topology evidence="2">Multi-pass membrane protein</topology>
    </subcellularLocation>
    <subcellularLocation>
        <location evidence="4">Golgi apparatus membrane</location>
        <topology evidence="4">Multi-pass membrane protein</topology>
    </subcellularLocation>
    <subcellularLocation>
        <location evidence="3 20">Preautophagosomal structure membrane</location>
        <topology evidence="3 20">Multi-pass membrane protein</topology>
    </subcellularLocation>
</comment>
<evidence type="ECO:0000256" key="6">
    <source>
        <dbReference type="ARBA" id="ARBA00018074"/>
    </source>
</evidence>
<gene>
    <name evidence="22" type="primary">ATG9</name>
    <name evidence="22" type="ORF">FIM1_4544</name>
</gene>
<keyword evidence="10 20" id="KW-1133">Transmembrane helix</keyword>
<accession>A0ABX6F2G7</accession>
<keyword evidence="8 20" id="KW-0812">Transmembrane</keyword>
<evidence type="ECO:0000256" key="15">
    <source>
        <dbReference type="ARBA" id="ARBA00023329"/>
    </source>
</evidence>
<keyword evidence="13 20" id="KW-0445">Lipid transport</keyword>
<evidence type="ECO:0000256" key="13">
    <source>
        <dbReference type="ARBA" id="ARBA00023055"/>
    </source>
</evidence>
<evidence type="ECO:0000256" key="7">
    <source>
        <dbReference type="ARBA" id="ARBA00022448"/>
    </source>
</evidence>
<keyword evidence="14 20" id="KW-0472">Membrane</keyword>
<feature type="transmembrane region" description="Helical" evidence="20">
    <location>
        <begin position="698"/>
        <end position="719"/>
    </location>
</feature>
<dbReference type="Proteomes" id="UP000422736">
    <property type="component" value="Chromosome 7"/>
</dbReference>
<evidence type="ECO:0000256" key="20">
    <source>
        <dbReference type="RuleBase" id="RU364027"/>
    </source>
</evidence>
<keyword evidence="15" id="KW-0968">Cytoplasmic vesicle</keyword>
<comment type="catalytic activity">
    <reaction evidence="16">
        <text>a 1,2-diacyl-sn-glycero-3-phospho-L-serine(in) = a 1,2-diacyl-sn-glycero-3-phospho-L-serine(out)</text>
        <dbReference type="Rhea" id="RHEA:38663"/>
        <dbReference type="ChEBI" id="CHEBI:57262"/>
    </reaction>
</comment>
<evidence type="ECO:0000256" key="14">
    <source>
        <dbReference type="ARBA" id="ARBA00023136"/>
    </source>
</evidence>
<dbReference type="EMBL" id="CP015061">
    <property type="protein sequence ID" value="QGN18219.1"/>
    <property type="molecule type" value="Genomic_DNA"/>
</dbReference>
<comment type="catalytic activity">
    <reaction evidence="17">
        <text>a 1,2-diacyl-sn-glycero-3-phosphoethanolamine(in) = a 1,2-diacyl-sn-glycero-3-phosphoethanolamine(out)</text>
        <dbReference type="Rhea" id="RHEA:38895"/>
        <dbReference type="ChEBI" id="CHEBI:64612"/>
    </reaction>
</comment>
<keyword evidence="9" id="KW-0256">Endoplasmic reticulum</keyword>
<comment type="similarity">
    <text evidence="5 20">Belongs to the ATG9 family.</text>
</comment>
<feature type="compositionally biased region" description="Acidic residues" evidence="21">
    <location>
        <begin position="63"/>
        <end position="78"/>
    </location>
</feature>
<dbReference type="Pfam" id="PF04109">
    <property type="entry name" value="ATG9"/>
    <property type="match status" value="1"/>
</dbReference>
<feature type="transmembrane region" description="Helical" evidence="20">
    <location>
        <begin position="632"/>
        <end position="650"/>
    </location>
</feature>
<dbReference type="PANTHER" id="PTHR13038">
    <property type="entry name" value="APG9 AUTOPHAGY 9"/>
    <property type="match status" value="1"/>
</dbReference>
<evidence type="ECO:0000256" key="2">
    <source>
        <dbReference type="ARBA" id="ARBA00004477"/>
    </source>
</evidence>
<evidence type="ECO:0000256" key="12">
    <source>
        <dbReference type="ARBA" id="ARBA00023034"/>
    </source>
</evidence>
<evidence type="ECO:0000256" key="16">
    <source>
        <dbReference type="ARBA" id="ARBA00024479"/>
    </source>
</evidence>
<feature type="transmembrane region" description="Helical" evidence="20">
    <location>
        <begin position="509"/>
        <end position="533"/>
    </location>
</feature>
<organism evidence="22 23">
    <name type="scientific">Kluyveromyces marxianus</name>
    <name type="common">Yeast</name>
    <name type="synonym">Candida kefyr</name>
    <dbReference type="NCBI Taxonomy" id="4911"/>
    <lineage>
        <taxon>Eukaryota</taxon>
        <taxon>Fungi</taxon>
        <taxon>Dikarya</taxon>
        <taxon>Ascomycota</taxon>
        <taxon>Saccharomycotina</taxon>
        <taxon>Saccharomycetes</taxon>
        <taxon>Saccharomycetales</taxon>
        <taxon>Saccharomycetaceae</taxon>
        <taxon>Kluyveromyces</taxon>
    </lineage>
</organism>
<feature type="transmembrane region" description="Helical" evidence="20">
    <location>
        <begin position="595"/>
        <end position="616"/>
    </location>
</feature>
<evidence type="ECO:0000256" key="11">
    <source>
        <dbReference type="ARBA" id="ARBA00023006"/>
    </source>
</evidence>
<reference evidence="22 23" key="2">
    <citation type="submission" date="2019-11" db="EMBL/GenBank/DDBJ databases">
        <authorList>
            <person name="Lu H."/>
        </authorList>
    </citation>
    <scope>NUCLEOTIDE SEQUENCE [LARGE SCALE GENOMIC DNA]</scope>
    <source>
        <strain evidence="22 23">FIM1</strain>
    </source>
</reference>
<comment type="catalytic activity">
    <reaction evidence="18">
        <text>a 1,2-diacyl-sn-glycero-3-phospho-(1D-myo-inositol-3-phosphate)(in) = a 1,2-diacyl-sn-glycero-3-phospho-(1D-myo-inositol-3-phosphate)(out)</text>
        <dbReference type="Rhea" id="RHEA:67920"/>
        <dbReference type="ChEBI" id="CHEBI:58088"/>
    </reaction>
</comment>
<evidence type="ECO:0000256" key="10">
    <source>
        <dbReference type="ARBA" id="ARBA00022989"/>
    </source>
</evidence>
<protein>
    <recommendedName>
        <fullName evidence="6 20">Autophagy-related protein 9</fullName>
    </recommendedName>
</protein>
<comment type="caution">
    <text evidence="20">Lacks conserved residue(s) required for the propagation of feature annotation.</text>
</comment>
<evidence type="ECO:0000256" key="21">
    <source>
        <dbReference type="SAM" id="MobiDB-lite"/>
    </source>
</evidence>
<evidence type="ECO:0000256" key="1">
    <source>
        <dbReference type="ARBA" id="ARBA00004439"/>
    </source>
</evidence>
<proteinExistence type="inferred from homology"/>
<evidence type="ECO:0000256" key="5">
    <source>
        <dbReference type="ARBA" id="ARBA00006185"/>
    </source>
</evidence>
<dbReference type="PANTHER" id="PTHR13038:SF10">
    <property type="entry name" value="AUTOPHAGY-RELATED PROTEIN 9"/>
    <property type="match status" value="1"/>
</dbReference>
<evidence type="ECO:0000313" key="23">
    <source>
        <dbReference type="Proteomes" id="UP000422736"/>
    </source>
</evidence>